<dbReference type="GO" id="GO:0035091">
    <property type="term" value="F:phosphatidylinositol binding"/>
    <property type="evidence" value="ECO:0007669"/>
    <property type="project" value="InterPro"/>
</dbReference>
<dbReference type="EMBL" id="JADFTS010000004">
    <property type="protein sequence ID" value="KAF9610119.1"/>
    <property type="molecule type" value="Genomic_DNA"/>
</dbReference>
<dbReference type="SUPFAM" id="SSF48464">
    <property type="entry name" value="ENTH/VHS domain"/>
    <property type="match status" value="1"/>
</dbReference>
<comment type="similarity">
    <text evidence="1">Belongs to the TOM1 family.</text>
</comment>
<name>A0A835M0U5_9MAGN</name>
<dbReference type="PANTHER" id="PTHR45898:SF3">
    <property type="entry name" value="TOM1-LIKE PROTEIN 5"/>
    <property type="match status" value="1"/>
</dbReference>
<feature type="domain" description="VHS" evidence="2">
    <location>
        <begin position="90"/>
        <end position="154"/>
    </location>
</feature>
<dbReference type="AlphaFoldDB" id="A0A835M0U5"/>
<keyword evidence="4" id="KW-1185">Reference proteome</keyword>
<dbReference type="PROSITE" id="PS50179">
    <property type="entry name" value="VHS"/>
    <property type="match status" value="1"/>
</dbReference>
<protein>
    <recommendedName>
        <fullName evidence="2">VHS domain-containing protein</fullName>
    </recommendedName>
</protein>
<organism evidence="3 4">
    <name type="scientific">Coptis chinensis</name>
    <dbReference type="NCBI Taxonomy" id="261450"/>
    <lineage>
        <taxon>Eukaryota</taxon>
        <taxon>Viridiplantae</taxon>
        <taxon>Streptophyta</taxon>
        <taxon>Embryophyta</taxon>
        <taxon>Tracheophyta</taxon>
        <taxon>Spermatophyta</taxon>
        <taxon>Magnoliopsida</taxon>
        <taxon>Ranunculales</taxon>
        <taxon>Ranunculaceae</taxon>
        <taxon>Coptidoideae</taxon>
        <taxon>Coptis</taxon>
    </lineage>
</organism>
<comment type="caution">
    <text evidence="3">The sequence shown here is derived from an EMBL/GenBank/DDBJ whole genome shotgun (WGS) entry which is preliminary data.</text>
</comment>
<reference evidence="3 4" key="1">
    <citation type="submission" date="2020-10" db="EMBL/GenBank/DDBJ databases">
        <title>The Coptis chinensis genome and diversification of protoberbering-type alkaloids.</title>
        <authorList>
            <person name="Wang B."/>
            <person name="Shu S."/>
            <person name="Song C."/>
            <person name="Liu Y."/>
        </authorList>
    </citation>
    <scope>NUCLEOTIDE SEQUENCE [LARGE SCALE GENOMIC DNA]</scope>
    <source>
        <strain evidence="3">HL-2020</strain>
        <tissue evidence="3">Leaf</tissue>
    </source>
</reference>
<evidence type="ECO:0000313" key="3">
    <source>
        <dbReference type="EMBL" id="KAF9610119.1"/>
    </source>
</evidence>
<dbReference type="InterPro" id="IPR008942">
    <property type="entry name" value="ENTH_VHS"/>
</dbReference>
<proteinExistence type="inferred from homology"/>
<evidence type="ECO:0000256" key="1">
    <source>
        <dbReference type="ARBA" id="ARBA00007708"/>
    </source>
</evidence>
<accession>A0A835M0U5</accession>
<dbReference type="Gene3D" id="1.25.40.90">
    <property type="match status" value="1"/>
</dbReference>
<evidence type="ECO:0000259" key="2">
    <source>
        <dbReference type="PROSITE" id="PS50179"/>
    </source>
</evidence>
<evidence type="ECO:0000313" key="4">
    <source>
        <dbReference type="Proteomes" id="UP000631114"/>
    </source>
</evidence>
<sequence>MQWLLRRLIYESGRGSGFQWQGKRFTGGCCRHYWCWRCFCSWNILLIAADLYGCNKAVRLTKVGGEILRRRKDLIKLSVIIMASELVIAATNEKLNEMDWMKNIEICELVSRDPGIIEKVAAALEVLRDVVNAIDSQHPEVQVNDENVVSQAIKLNEQLQNVLARHDALLSVNTTSTASHFAHEEAEEEEG</sequence>
<dbReference type="OrthoDB" id="2018246at2759"/>
<dbReference type="InterPro" id="IPR044836">
    <property type="entry name" value="TOL_plant"/>
</dbReference>
<dbReference type="Proteomes" id="UP000631114">
    <property type="component" value="Unassembled WGS sequence"/>
</dbReference>
<dbReference type="SUPFAM" id="SSF89009">
    <property type="entry name" value="GAT-like domain"/>
    <property type="match status" value="1"/>
</dbReference>
<gene>
    <name evidence="3" type="ORF">IFM89_019984</name>
</gene>
<dbReference type="InterPro" id="IPR002014">
    <property type="entry name" value="VHS_dom"/>
</dbReference>
<dbReference type="PANTHER" id="PTHR45898">
    <property type="entry name" value="TOM1-LIKE PROTEIN"/>
    <property type="match status" value="1"/>
</dbReference>
<dbReference type="GO" id="GO:0043328">
    <property type="term" value="P:protein transport to vacuole involved in ubiquitin-dependent protein catabolic process via the multivesicular body sorting pathway"/>
    <property type="evidence" value="ECO:0007669"/>
    <property type="project" value="InterPro"/>
</dbReference>
<dbReference type="GO" id="GO:0043130">
    <property type="term" value="F:ubiquitin binding"/>
    <property type="evidence" value="ECO:0007669"/>
    <property type="project" value="InterPro"/>
</dbReference>